<dbReference type="PANTHER" id="PTHR43046">
    <property type="entry name" value="GDP-MANNOSE MANNOSYL HYDROLASE"/>
    <property type="match status" value="1"/>
</dbReference>
<comment type="cofactor">
    <cofactor evidence="1">
        <name>Mg(2+)</name>
        <dbReference type="ChEBI" id="CHEBI:18420"/>
    </cofactor>
</comment>
<reference evidence="4 5" key="1">
    <citation type="submission" date="2021-06" db="EMBL/GenBank/DDBJ databases">
        <authorList>
            <person name="Sun Q."/>
            <person name="Li D."/>
        </authorList>
    </citation>
    <scope>NUCLEOTIDE SEQUENCE [LARGE SCALE GENOMIC DNA]</scope>
    <source>
        <strain evidence="4 5">MSJ-11</strain>
    </source>
</reference>
<evidence type="ECO:0000256" key="2">
    <source>
        <dbReference type="ARBA" id="ARBA00022801"/>
    </source>
</evidence>
<gene>
    <name evidence="4" type="ORF">KQI86_05090</name>
</gene>
<comment type="caution">
    <text evidence="4">The sequence shown here is derived from an EMBL/GenBank/DDBJ whole genome shotgun (WGS) entry which is preliminary data.</text>
</comment>
<dbReference type="InterPro" id="IPR020084">
    <property type="entry name" value="NUDIX_hydrolase_CS"/>
</dbReference>
<dbReference type="RefSeq" id="WP_216438053.1">
    <property type="nucleotide sequence ID" value="NZ_JAHLQF010000001.1"/>
</dbReference>
<feature type="domain" description="Nudix hydrolase" evidence="3">
    <location>
        <begin position="17"/>
        <end position="152"/>
    </location>
</feature>
<evidence type="ECO:0000313" key="5">
    <source>
        <dbReference type="Proteomes" id="UP000726170"/>
    </source>
</evidence>
<evidence type="ECO:0000256" key="1">
    <source>
        <dbReference type="ARBA" id="ARBA00001946"/>
    </source>
</evidence>
<dbReference type="PANTHER" id="PTHR43046:SF2">
    <property type="entry name" value="8-OXO-DGTP DIPHOSPHATASE-RELATED"/>
    <property type="match status" value="1"/>
</dbReference>
<dbReference type="CDD" id="cd04677">
    <property type="entry name" value="NUDIX_Hydrolase"/>
    <property type="match status" value="1"/>
</dbReference>
<keyword evidence="5" id="KW-1185">Reference proteome</keyword>
<dbReference type="PROSITE" id="PS00893">
    <property type="entry name" value="NUDIX_BOX"/>
    <property type="match status" value="1"/>
</dbReference>
<dbReference type="Proteomes" id="UP000726170">
    <property type="component" value="Unassembled WGS sequence"/>
</dbReference>
<evidence type="ECO:0000259" key="3">
    <source>
        <dbReference type="PROSITE" id="PS51462"/>
    </source>
</evidence>
<keyword evidence="2" id="KW-0378">Hydrolase</keyword>
<dbReference type="InterPro" id="IPR000086">
    <property type="entry name" value="NUDIX_hydrolase_dom"/>
</dbReference>
<accession>A0ABS6EEQ7</accession>
<dbReference type="EMBL" id="JAHLQF010000001">
    <property type="protein sequence ID" value="MBU5483696.1"/>
    <property type="molecule type" value="Genomic_DNA"/>
</dbReference>
<sequence>MANYMLELREIVGHRPLIQCGTSVVIRDENKILLQLRRDNNKWGLPGGSVEIGEMVEETATREVKEETGLEINSNSLKLLGVFSGEGQHYIYPNGDEVYNVVTVFISDKYSGELDLENEESISLQFFELDKIPHEINPPDVEIIDKYINNYYSTFR</sequence>
<proteinExistence type="predicted"/>
<dbReference type="PROSITE" id="PS51462">
    <property type="entry name" value="NUDIX"/>
    <property type="match status" value="1"/>
</dbReference>
<name>A0ABS6EEQ7_9CLOT</name>
<dbReference type="Pfam" id="PF00293">
    <property type="entry name" value="NUDIX"/>
    <property type="match status" value="1"/>
</dbReference>
<organism evidence="4 5">
    <name type="scientific">Clostridium mobile</name>
    <dbReference type="NCBI Taxonomy" id="2841512"/>
    <lineage>
        <taxon>Bacteria</taxon>
        <taxon>Bacillati</taxon>
        <taxon>Bacillota</taxon>
        <taxon>Clostridia</taxon>
        <taxon>Eubacteriales</taxon>
        <taxon>Clostridiaceae</taxon>
        <taxon>Clostridium</taxon>
    </lineage>
</organism>
<evidence type="ECO:0000313" key="4">
    <source>
        <dbReference type="EMBL" id="MBU5483696.1"/>
    </source>
</evidence>
<protein>
    <submittedName>
        <fullName evidence="4">NUDIX domain-containing protein</fullName>
    </submittedName>
</protein>